<name>A0AA39J9W7_9AGAR</name>
<keyword evidence="2" id="KW-1185">Reference proteome</keyword>
<evidence type="ECO:0000313" key="2">
    <source>
        <dbReference type="Proteomes" id="UP001175226"/>
    </source>
</evidence>
<gene>
    <name evidence="1" type="ORF">EV421DRAFT_1907224</name>
</gene>
<comment type="caution">
    <text evidence="1">The sequence shown here is derived from an EMBL/GenBank/DDBJ whole genome shotgun (WGS) entry which is preliminary data.</text>
</comment>
<accession>A0AA39J9W7</accession>
<reference evidence="1" key="1">
    <citation type="submission" date="2023-06" db="EMBL/GenBank/DDBJ databases">
        <authorList>
            <consortium name="Lawrence Berkeley National Laboratory"/>
            <person name="Ahrendt S."/>
            <person name="Sahu N."/>
            <person name="Indic B."/>
            <person name="Wong-Bajracharya J."/>
            <person name="Merenyi Z."/>
            <person name="Ke H.-M."/>
            <person name="Monk M."/>
            <person name="Kocsube S."/>
            <person name="Drula E."/>
            <person name="Lipzen A."/>
            <person name="Balint B."/>
            <person name="Henrissat B."/>
            <person name="Andreopoulos B."/>
            <person name="Martin F.M."/>
            <person name="Harder C.B."/>
            <person name="Rigling D."/>
            <person name="Ford K.L."/>
            <person name="Foster G.D."/>
            <person name="Pangilinan J."/>
            <person name="Papanicolaou A."/>
            <person name="Barry K."/>
            <person name="LaButti K."/>
            <person name="Viragh M."/>
            <person name="Koriabine M."/>
            <person name="Yan M."/>
            <person name="Riley R."/>
            <person name="Champramary S."/>
            <person name="Plett K.L."/>
            <person name="Tsai I.J."/>
            <person name="Slot J."/>
            <person name="Sipos G."/>
            <person name="Plett J."/>
            <person name="Nagy L.G."/>
            <person name="Grigoriev I.V."/>
        </authorList>
    </citation>
    <scope>NUCLEOTIDE SEQUENCE</scope>
    <source>
        <strain evidence="1">FPL87.14</strain>
    </source>
</reference>
<evidence type="ECO:0000313" key="1">
    <source>
        <dbReference type="EMBL" id="KAK0437484.1"/>
    </source>
</evidence>
<dbReference type="EMBL" id="JAUEPT010000048">
    <property type="protein sequence ID" value="KAK0437484.1"/>
    <property type="molecule type" value="Genomic_DNA"/>
</dbReference>
<dbReference type="Proteomes" id="UP001175226">
    <property type="component" value="Unassembled WGS sequence"/>
</dbReference>
<protein>
    <submittedName>
        <fullName evidence="1">Uncharacterized protein</fullName>
    </submittedName>
</protein>
<proteinExistence type="predicted"/>
<dbReference type="AlphaFoldDB" id="A0AA39J9W7"/>
<organism evidence="1 2">
    <name type="scientific">Armillaria borealis</name>
    <dbReference type="NCBI Taxonomy" id="47425"/>
    <lineage>
        <taxon>Eukaryota</taxon>
        <taxon>Fungi</taxon>
        <taxon>Dikarya</taxon>
        <taxon>Basidiomycota</taxon>
        <taxon>Agaricomycotina</taxon>
        <taxon>Agaricomycetes</taxon>
        <taxon>Agaricomycetidae</taxon>
        <taxon>Agaricales</taxon>
        <taxon>Marasmiineae</taxon>
        <taxon>Physalacriaceae</taxon>
        <taxon>Armillaria</taxon>
    </lineage>
</organism>
<sequence>MSQHEYVQMYISTIHPMLWMMIDQHLAVLFLNQNPVEEVRKAAKYLLESYRSPYCEPSICFLAVCSSRAAQQALQHAPQYAQPPPQPMAPLLPYGQQQMIMLGRSISDMIDQLSKATAAGPPLAYYNPYGYPLYSSQPQAAAPQAIQQQMVVQPAETTVKAESSMEERLLAAIQRLADKSGANKCCGYNGCEIGYKDCIAKKSDMDKGLIKFDHIKQKLVMPDGSELPKGSGYLKPQVDKWHEDCRSSSATINMIATQHRYGVPTGVVYPQDFGPKLGNTTTFAMVMPSQLTSLYEKHAETQVAQLMACLEEQLDNEGDEEDQAIKVLEQILQEHVKAKKDGRPSGKRLAKPFKKVEVVILSTEANQPSATVPASNGPTVKESAAALDTSAATQTPPAKVGMQPIDAKKDHQQQYKHMAPIIKSGMTNDLYNCVLDSKVEVSIKEL</sequence>